<dbReference type="KEGG" id="malb:109964990"/>
<dbReference type="GO" id="GO:0005634">
    <property type="term" value="C:nucleus"/>
    <property type="evidence" value="ECO:0007669"/>
    <property type="project" value="InterPro"/>
</dbReference>
<evidence type="ECO:0000313" key="2">
    <source>
        <dbReference type="Ensembl" id="ENSMALP00000031375.1"/>
    </source>
</evidence>
<name>A0A3Q3KDA9_MONAL</name>
<protein>
    <recommendedName>
        <fullName evidence="4">RNA polymerase II subunit M</fullName>
    </recommendedName>
</protein>
<evidence type="ECO:0000256" key="1">
    <source>
        <dbReference type="SAM" id="MobiDB-lite"/>
    </source>
</evidence>
<feature type="compositionally biased region" description="Polar residues" evidence="1">
    <location>
        <begin position="236"/>
        <end position="251"/>
    </location>
</feature>
<proteinExistence type="predicted"/>
<dbReference type="PRINTS" id="PR02085">
    <property type="entry name" value="POLR2GRINL1"/>
</dbReference>
<keyword evidence="3" id="KW-1185">Reference proteome</keyword>
<evidence type="ECO:0008006" key="4">
    <source>
        <dbReference type="Google" id="ProtNLM"/>
    </source>
</evidence>
<dbReference type="AlphaFoldDB" id="A0A3Q3KDA9"/>
<dbReference type="PANTHER" id="PTHR23171:SF4">
    <property type="entry name" value="TUFTELIN"/>
    <property type="match status" value="1"/>
</dbReference>
<dbReference type="GO" id="GO:0035556">
    <property type="term" value="P:intracellular signal transduction"/>
    <property type="evidence" value="ECO:0007669"/>
    <property type="project" value="TreeGrafter"/>
</dbReference>
<dbReference type="Ensembl" id="ENSMALT00000031922.1">
    <property type="protein sequence ID" value="ENSMALP00000031375.1"/>
    <property type="gene ID" value="ENSMALG00000021652.1"/>
</dbReference>
<feature type="region of interest" description="Disordered" evidence="1">
    <location>
        <begin position="336"/>
        <end position="355"/>
    </location>
</feature>
<dbReference type="InterPro" id="IPR051375">
    <property type="entry name" value="Tuftelin_GRINL1A/MYZAP/CCD68"/>
</dbReference>
<dbReference type="GO" id="GO:0003711">
    <property type="term" value="F:transcription elongation factor activity"/>
    <property type="evidence" value="ECO:0007669"/>
    <property type="project" value="InterPro"/>
</dbReference>
<evidence type="ECO:0000313" key="3">
    <source>
        <dbReference type="Proteomes" id="UP000261600"/>
    </source>
</evidence>
<reference evidence="2" key="1">
    <citation type="submission" date="2025-08" db="UniProtKB">
        <authorList>
            <consortium name="Ensembl"/>
        </authorList>
    </citation>
    <scope>IDENTIFICATION</scope>
</reference>
<feature type="region of interest" description="Disordered" evidence="1">
    <location>
        <begin position="217"/>
        <end position="270"/>
    </location>
</feature>
<dbReference type="InterPro" id="IPR026213">
    <property type="entry name" value="GRINL1"/>
</dbReference>
<sequence>MSSERQGQVGDLTNQSKEQLQELLLRQEKILSNKRLLQTLPDKGKKISEFVEKVRLAIEHCSEEERRQSLVSAARAELQSKYQQAFTMQQHVVLNTPAASHQNRQHEATACSKVQEKGISPVPALVQENAASDEQGDPFLSRAASGETMETAAAEASLNSDQTKHSDLVEAFEQVRLSETTIGFSCESKDPLNSMARDNYFLRKEPPKKSHYVTILEKTEKTSAPRKQKFKPNQLPHRNNISPSGSLSPRQFSEGLSPLSTQARREQDRKHLDDITAAKLPPLHYNPVQLLSLEESAILQEEQLKKQQELQAKLAAQKLSEGLKISMGSYTPDGGPMAAYREVHDEGAQLSSEED</sequence>
<dbReference type="Pfam" id="PF15328">
    <property type="entry name" value="GCOM2"/>
    <property type="match status" value="1"/>
</dbReference>
<dbReference type="GO" id="GO:0006368">
    <property type="term" value="P:transcription elongation by RNA polymerase II"/>
    <property type="evidence" value="ECO:0007669"/>
    <property type="project" value="InterPro"/>
</dbReference>
<dbReference type="CTD" id="81488"/>
<accession>A0A3Q3KDA9</accession>
<dbReference type="GeneID" id="109964990"/>
<dbReference type="RefSeq" id="XP_020464312.1">
    <property type="nucleotide sequence ID" value="XM_020608656.1"/>
</dbReference>
<dbReference type="OrthoDB" id="2408655at2759"/>
<organism evidence="2 3">
    <name type="scientific">Monopterus albus</name>
    <name type="common">Swamp eel</name>
    <dbReference type="NCBI Taxonomy" id="43700"/>
    <lineage>
        <taxon>Eukaryota</taxon>
        <taxon>Metazoa</taxon>
        <taxon>Chordata</taxon>
        <taxon>Craniata</taxon>
        <taxon>Vertebrata</taxon>
        <taxon>Euteleostomi</taxon>
        <taxon>Actinopterygii</taxon>
        <taxon>Neopterygii</taxon>
        <taxon>Teleostei</taxon>
        <taxon>Neoteleostei</taxon>
        <taxon>Acanthomorphata</taxon>
        <taxon>Anabantaria</taxon>
        <taxon>Synbranchiformes</taxon>
        <taxon>Synbranchidae</taxon>
        <taxon>Monopterus</taxon>
    </lineage>
</organism>
<dbReference type="STRING" id="43700.ENSMALP00000031375"/>
<dbReference type="Proteomes" id="UP000261600">
    <property type="component" value="Unplaced"/>
</dbReference>
<dbReference type="PANTHER" id="PTHR23171">
    <property type="entry name" value="GDOWN1"/>
    <property type="match status" value="1"/>
</dbReference>
<reference evidence="2" key="2">
    <citation type="submission" date="2025-09" db="UniProtKB">
        <authorList>
            <consortium name="Ensembl"/>
        </authorList>
    </citation>
    <scope>IDENTIFICATION</scope>
</reference>